<comment type="subcellular location">
    <subcellularLocation>
        <location evidence="1">Cell membrane</location>
        <topology evidence="1">Multi-pass membrane protein</topology>
    </subcellularLocation>
    <subcellularLocation>
        <location evidence="7">Membrane</location>
        <topology evidence="7">Multi-pass membrane protein</topology>
    </subcellularLocation>
</comment>
<organism evidence="10 11">
    <name type="scientific">Clostridium homopropionicum DSM 5847</name>
    <dbReference type="NCBI Taxonomy" id="1121318"/>
    <lineage>
        <taxon>Bacteria</taxon>
        <taxon>Bacillati</taxon>
        <taxon>Bacillota</taxon>
        <taxon>Clostridia</taxon>
        <taxon>Eubacteriales</taxon>
        <taxon>Clostridiaceae</taxon>
        <taxon>Clostridium</taxon>
    </lineage>
</organism>
<feature type="transmembrane region" description="Helical" evidence="8">
    <location>
        <begin position="77"/>
        <end position="98"/>
    </location>
</feature>
<feature type="transmembrane region" description="Helical" evidence="8">
    <location>
        <begin position="161"/>
        <end position="182"/>
    </location>
</feature>
<feature type="transmembrane region" description="Helical" evidence="8">
    <location>
        <begin position="6"/>
        <end position="25"/>
    </location>
</feature>
<name>A0A0L6Z5M4_9CLOT</name>
<feature type="transmembrane region" description="Helical" evidence="8">
    <location>
        <begin position="297"/>
        <end position="319"/>
    </location>
</feature>
<evidence type="ECO:0000256" key="4">
    <source>
        <dbReference type="ARBA" id="ARBA00022989"/>
    </source>
</evidence>
<dbReference type="Pfam" id="PF00361">
    <property type="entry name" value="Proton_antipo_M"/>
    <property type="match status" value="1"/>
</dbReference>
<feature type="transmembrane region" description="Helical" evidence="8">
    <location>
        <begin position="372"/>
        <end position="394"/>
    </location>
</feature>
<evidence type="ECO:0000256" key="8">
    <source>
        <dbReference type="SAM" id="Phobius"/>
    </source>
</evidence>
<evidence type="ECO:0000256" key="7">
    <source>
        <dbReference type="RuleBase" id="RU000320"/>
    </source>
</evidence>
<dbReference type="STRING" id="36844.SAMN04488501_11462"/>
<dbReference type="Proteomes" id="UP000037043">
    <property type="component" value="Unassembled WGS sequence"/>
</dbReference>
<feature type="transmembrane region" description="Helical" evidence="8">
    <location>
        <begin position="37"/>
        <end position="54"/>
    </location>
</feature>
<evidence type="ECO:0000259" key="9">
    <source>
        <dbReference type="Pfam" id="PF00361"/>
    </source>
</evidence>
<keyword evidence="2" id="KW-1003">Cell membrane</keyword>
<dbReference type="RefSeq" id="WP_052223007.1">
    <property type="nucleotide sequence ID" value="NZ_LHUR01000047.1"/>
</dbReference>
<dbReference type="PANTHER" id="PTHR42682">
    <property type="entry name" value="HYDROGENASE-4 COMPONENT F"/>
    <property type="match status" value="1"/>
</dbReference>
<feature type="transmembrane region" description="Helical" evidence="8">
    <location>
        <begin position="240"/>
        <end position="261"/>
    </location>
</feature>
<feature type="transmembrane region" description="Helical" evidence="8">
    <location>
        <begin position="110"/>
        <end position="127"/>
    </location>
</feature>
<feature type="domain" description="NADH:quinone oxidoreductase/Mrp antiporter transmembrane" evidence="9">
    <location>
        <begin position="127"/>
        <end position="414"/>
    </location>
</feature>
<evidence type="ECO:0000256" key="3">
    <source>
        <dbReference type="ARBA" id="ARBA00022692"/>
    </source>
</evidence>
<dbReference type="GO" id="GO:0016491">
    <property type="term" value="F:oxidoreductase activity"/>
    <property type="evidence" value="ECO:0007669"/>
    <property type="project" value="UniProtKB-KW"/>
</dbReference>
<dbReference type="GO" id="GO:0005886">
    <property type="term" value="C:plasma membrane"/>
    <property type="evidence" value="ECO:0007669"/>
    <property type="project" value="UniProtKB-SubCell"/>
</dbReference>
<feature type="transmembrane region" description="Helical" evidence="8">
    <location>
        <begin position="414"/>
        <end position="441"/>
    </location>
</feature>
<sequence>MDPKVMLIFIMLFPLLGSFIGYILGRKNEKYRDSFNILITGIIFIVVILLFPHVKQDTLEVSIPYVMGTGLHLKLNAFRYIFVFITAFVWLLTTIYSNEYLIKYKNRNRYYLFFMLTLWSTIGIFLSENFINLFTFFEIMSLTSYVLVIHEENEYSHEAGYTYIVMAVTGGLILLMGLFLLYDYTNTLDIDALQWAVQGIGNIKYFIVSLIIIGFGVKASMFPLHIWLPKAYPAAPAPASAVLSAILVKTGIFGIIVTIEIMMKRDLIVAAVVLILGFINMLLGGFLALFQRNIKRILAYSSMSQVGYILVGIGLMGLLKESGAAALYGTLYHVVNHAFFKGLLFMLSGIIYISLNTVNINKIRGFGRNKKILKILFIIGFFAIIGMPGFNGFISKNLLHHALAEAEHIYGGALFTLAEIAFTLSSSFTVAYMLKIFIAVFVEKSEKDIEEHKINISFRSIIPMGILGAAIIFIGINPNSIMGILEASTVSFGMKPMEVDFYNLTNIKSSFIAIAIGTVIYMYFIIRYLRKSTNEEWYYENVSLNWFSIENNLYKPLGRMLFKTSYVFLNSIDKGLVKGVVLLENAMRFIGNIELKNRNAIKNKLKSSNVFSWKEEKSGNYSIQGNMKENLEAFQSINEKLGDLSRNLNSITYSVFLFGTVLLVCLVIMFI</sequence>
<dbReference type="AlphaFoldDB" id="A0A0L6Z5M4"/>
<gene>
    <name evidence="10" type="primary">hyfB_3</name>
    <name evidence="10" type="ORF">CLHOM_35790</name>
</gene>
<feature type="transmembrane region" description="Helical" evidence="8">
    <location>
        <begin position="650"/>
        <end position="670"/>
    </location>
</feature>
<evidence type="ECO:0000313" key="10">
    <source>
        <dbReference type="EMBL" id="KOA18128.1"/>
    </source>
</evidence>
<evidence type="ECO:0000256" key="2">
    <source>
        <dbReference type="ARBA" id="ARBA00022475"/>
    </source>
</evidence>
<dbReference type="PANTHER" id="PTHR42682:SF4">
    <property type="entry name" value="NADH-UBIQUINONE_PLASTOQUINONE"/>
    <property type="match status" value="1"/>
</dbReference>
<proteinExistence type="predicted"/>
<keyword evidence="11" id="KW-1185">Reference proteome</keyword>
<accession>A0A0L6Z5M4</accession>
<dbReference type="PRINTS" id="PR01434">
    <property type="entry name" value="NADHDHGNASE5"/>
</dbReference>
<evidence type="ECO:0000256" key="6">
    <source>
        <dbReference type="ARBA" id="ARBA00023136"/>
    </source>
</evidence>
<keyword evidence="5 10" id="KW-0560">Oxidoreductase</keyword>
<dbReference type="EMBL" id="LHUR01000047">
    <property type="protein sequence ID" value="KOA18128.1"/>
    <property type="molecule type" value="Genomic_DNA"/>
</dbReference>
<feature type="transmembrane region" description="Helical" evidence="8">
    <location>
        <begin position="133"/>
        <end position="149"/>
    </location>
</feature>
<dbReference type="InterPro" id="IPR001750">
    <property type="entry name" value="ND/Mrp_TM"/>
</dbReference>
<keyword evidence="6 8" id="KW-0472">Membrane</keyword>
<reference evidence="11" key="1">
    <citation type="submission" date="2015-08" db="EMBL/GenBank/DDBJ databases">
        <title>Genome sequence of the strict anaerobe Clostridium homopropionicum LuHBu1 (DSM 5847T).</title>
        <authorList>
            <person name="Poehlein A."/>
            <person name="Beck M."/>
            <person name="Schiel-Bengelsdorf B."/>
            <person name="Bengelsdorf F.R."/>
            <person name="Daniel R."/>
            <person name="Duerre P."/>
        </authorList>
    </citation>
    <scope>NUCLEOTIDE SEQUENCE [LARGE SCALE GENOMIC DNA]</scope>
    <source>
        <strain evidence="11">DSM 5847</strain>
    </source>
</reference>
<evidence type="ECO:0000256" key="5">
    <source>
        <dbReference type="ARBA" id="ARBA00023002"/>
    </source>
</evidence>
<dbReference type="InterPro" id="IPR052175">
    <property type="entry name" value="ComplexI-like_HydComp"/>
</dbReference>
<protein>
    <submittedName>
        <fullName evidence="10">Hydrogenase-4 component B</fullName>
        <ecNumber evidence="10">1.-.-.-</ecNumber>
    </submittedName>
</protein>
<evidence type="ECO:0000256" key="1">
    <source>
        <dbReference type="ARBA" id="ARBA00004651"/>
    </source>
</evidence>
<feature type="transmembrane region" description="Helical" evidence="8">
    <location>
        <begin position="461"/>
        <end position="485"/>
    </location>
</feature>
<evidence type="ECO:0000313" key="11">
    <source>
        <dbReference type="Proteomes" id="UP000037043"/>
    </source>
</evidence>
<feature type="transmembrane region" description="Helical" evidence="8">
    <location>
        <begin position="267"/>
        <end position="290"/>
    </location>
</feature>
<keyword evidence="3 7" id="KW-0812">Transmembrane</keyword>
<feature type="transmembrane region" description="Helical" evidence="8">
    <location>
        <begin position="505"/>
        <end position="526"/>
    </location>
</feature>
<dbReference type="EC" id="1.-.-.-" evidence="10"/>
<dbReference type="PATRIC" id="fig|1121318.3.peg.3581"/>
<feature type="transmembrane region" description="Helical" evidence="8">
    <location>
        <begin position="202"/>
        <end position="228"/>
    </location>
</feature>
<comment type="caution">
    <text evidence="10">The sequence shown here is derived from an EMBL/GenBank/DDBJ whole genome shotgun (WGS) entry which is preliminary data.</text>
</comment>
<feature type="transmembrane region" description="Helical" evidence="8">
    <location>
        <begin position="339"/>
        <end position="360"/>
    </location>
</feature>
<keyword evidence="4 8" id="KW-1133">Transmembrane helix</keyword>